<dbReference type="CDD" id="cd18799">
    <property type="entry name" value="SF2_C_EcoAI-like"/>
    <property type="match status" value="1"/>
</dbReference>
<dbReference type="Gene3D" id="3.40.50.10810">
    <property type="entry name" value="Tandem AAA-ATPase domain"/>
    <property type="match status" value="1"/>
</dbReference>
<dbReference type="InterPro" id="IPR049730">
    <property type="entry name" value="SNF2/RAD54-like_C"/>
</dbReference>
<reference evidence="4" key="3">
    <citation type="submission" date="2023-05" db="EMBL/GenBank/DDBJ databases">
        <authorList>
            <person name="Smith C.H."/>
        </authorList>
    </citation>
    <scope>NUCLEOTIDE SEQUENCE</scope>
    <source>
        <strain evidence="4">CHS0354</strain>
        <tissue evidence="4">Mantle</tissue>
    </source>
</reference>
<dbReference type="Gene3D" id="3.30.70.1290">
    <property type="entry name" value="Transposase IS200-like"/>
    <property type="match status" value="1"/>
</dbReference>
<dbReference type="GO" id="GO:0006304">
    <property type="term" value="P:DNA modification"/>
    <property type="evidence" value="ECO:0007669"/>
    <property type="project" value="InterPro"/>
</dbReference>
<dbReference type="CDD" id="cd18793">
    <property type="entry name" value="SF2_C_SNF"/>
    <property type="match status" value="1"/>
</dbReference>
<dbReference type="InterPro" id="IPR029063">
    <property type="entry name" value="SAM-dependent_MTases_sf"/>
</dbReference>
<dbReference type="InterPro" id="IPR023135">
    <property type="entry name" value="N6_DNA_MeTrfase_TaqI_C"/>
</dbReference>
<dbReference type="GO" id="GO:0005524">
    <property type="term" value="F:ATP binding"/>
    <property type="evidence" value="ECO:0007669"/>
    <property type="project" value="InterPro"/>
</dbReference>
<proteinExistence type="predicted"/>
<dbReference type="InterPro" id="IPR013670">
    <property type="entry name" value="EcoEI_R_C_dom"/>
</dbReference>
<dbReference type="InterPro" id="IPR050742">
    <property type="entry name" value="Helicase_Restrict-Modif_Enz"/>
</dbReference>
<dbReference type="GO" id="GO:0003677">
    <property type="term" value="F:DNA binding"/>
    <property type="evidence" value="ECO:0007669"/>
    <property type="project" value="InterPro"/>
</dbReference>
<dbReference type="SMART" id="SM00487">
    <property type="entry name" value="DEXDc"/>
    <property type="match status" value="2"/>
</dbReference>
<dbReference type="SMART" id="SM01321">
    <property type="entry name" value="Y1_Tnp"/>
    <property type="match status" value="1"/>
</dbReference>
<dbReference type="InterPro" id="IPR006935">
    <property type="entry name" value="Helicase/UvrB_N"/>
</dbReference>
<dbReference type="Gene3D" id="3.40.50.150">
    <property type="entry name" value="Vaccinia Virus protein VP39"/>
    <property type="match status" value="2"/>
</dbReference>
<evidence type="ECO:0000259" key="3">
    <source>
        <dbReference type="PROSITE" id="PS51194"/>
    </source>
</evidence>
<dbReference type="CDD" id="cd18032">
    <property type="entry name" value="DEXHc_RE_I_III_res"/>
    <property type="match status" value="1"/>
</dbReference>
<dbReference type="PROSITE" id="PS51192">
    <property type="entry name" value="HELICASE_ATP_BIND_1"/>
    <property type="match status" value="2"/>
</dbReference>
<reference evidence="4" key="1">
    <citation type="journal article" date="2021" name="Genome Biol. Evol.">
        <title>A High-Quality Reference Genome for a Parasitic Bivalve with Doubly Uniparental Inheritance (Bivalvia: Unionida).</title>
        <authorList>
            <person name="Smith C.H."/>
        </authorList>
    </citation>
    <scope>NUCLEOTIDE SEQUENCE</scope>
    <source>
        <strain evidence="4">CHS0354</strain>
    </source>
</reference>
<dbReference type="Pfam" id="PF07669">
    <property type="entry name" value="Eco57I"/>
    <property type="match status" value="1"/>
</dbReference>
<sequence length="3164" mass="366573">MLLDNKTKTEDNEHYKVFEFIKANTENGTLDLVTGYFSVNALALMKDDINTVEKFRLILGNLVQEESQLNKVIDLLNGNTSIRSTLSLSTSAQKAVEFLQQDKVAVKNIQKNFCHAKTYLYTDKTKTKNYFIVGSSNLTDAGLGIKDSSNIELNISKHDYEDEFKNLKKWFQEQWEKVASEKIELPDNTKVEVKAYIIALIKNLCKEYTPNDLYFKVLYEMFKDDIMELSSDVEFKREIAHLEETIIYKTLFSYQQKGAISLIKMLQKFSGAILADAVGLGKTWTALAVMKYFELKGYTILLLCPKKLANNWQQYKVGQQSRFEKDEIDFYIRYHTDLQEERFDRYNDKKLRYFKTRPKLLIAIDESHNLRNDKSSRYKFLIDEILLPKNKSRDVKVLHLSATPINNKLMDIRNQFKLMTKGLDDGFKETDLEIESLESIFKIAQRDFNEWSNIDERKIADFIAKLPKKFEKLTDALIVARTRKLIEGEFGEINFPKKEDPINEFVTPENIGDLKSFEDILDAISVNLTAYRPADYIKNISPKSVLKDEKQRQKFLVKMMYILLMKRLESSWVSFKSTVENILNHHTNALNKVNQFIQSKTDSAIDDELTEEEKEEIDETAAEIDGETEEPIALGKKQPIPLSSITNIDNFKKHLEDDITKLTKLKASLDKYETDFNAGKAQDDKLNKLIEHITNKQKKSNNKKVLVFTVFKDTAKFLFEELKKRGIQNVAFVSGSISETYDYSGHTFEPILERFAPFTKLYNEKDWSDLYEKINLSENFKEIDKWKVPYTQWLEIIKQHDKITQIKIEKPIDVLIATDCLSEGQNLQDCDTVVNYDIHWNPVRLIQRMGRIDRIGSPNKSIKGINFWPGKNYEDYLNLKSRVENRMALMTVVGTELDDKITPELHKMVKENPLLPKQAQKMLEQLQITWDNVETSDDSFGLNDLSLEQFRQELFEFFKKNEEFFKKIPNGVFTGFKFKPNHKWQAMPDSIVAVLGYPKRPDESLNHVYNEIHLMHQNIENRISGKLILSNNQEILTLLRNHKLEARYVPKNIDNGDQAVLDKLAVAVSTWVKAQATPVAVNQIQNLFTGVGTPKKISTEQKKLEEKFKAENFDLINWFQLNITLNSNTSEPLPTIEILKHLYKDNDTFKAIDNTYFIGIIDDSVFKATEKFDTNYSYNVAIEQSDKNYNGLMLFALELKRQPTRTEISELTRTFNRISQKMPVALVLKYTVGEEAVFSIAISERFKYLQNWRQGEKAGKVIILRDIHTQNTHAGHTRILQDLVKPVGVSTYEQLHQHWLHVLDVSILNKKFFQDLSNWYFAAMNEVSFPDDLEKKKEVRNATNLIRLITRIIFIWFIKEKQLVPASLFRKEFVASILKDFNKNKKSQNYYNAIMQNLFFGTLNQKMEERKFAKEGDIRTNKEEYGVKNLFRYADLFNIPEKEVLALFKDVPFLNGGLFDCLDKPNDNGKIEYVDGFSRNAKKQATVPDYIFFGEEKEVDLNVVYGTKNKRYSSRGLINLLDSYKFTVDENTPIEEEIALDPELLGKVFENLLASYNPETQTTARKQTGSFYTPREIVNYMVDESLLEYLKSTVSIPADECRFFNPNDEIEIYQGNLPHWQQKDDWYFVTFRLSDSIPAEVAEQIKAERELWNKENPKDSSGSYTIEQIKEYNRLFSDRIEALLNDCKGSCVLKSQEVAKIVKDALLHFNNLRYKLDTCVLMPNHVHVLVKPLGENKLDEILHSWKSYTANEINKIIGKKGQLWMHESYDHIVRNEKSLAAIRNYILQNPVKANLKEGEYLLYESKDASDTFETRLRDVFSYSENPNPFSDAETKDLIEAINNCKILDPACGSGAFPMGILHKMVHILQKLDPENKLWKELQRKKAIEETEAAFKIGDKEEQAKRLSEINDVFENNASDYGRKLYLIENCIYGIDIQPIAVQIAKLRFFISLVIDQKVNKSKVNFGIRSLPNLETKFVAANTLVGLDKPQRTLLRNLDIEVKENELNELRHKYFTANTRKEKIALQKQDKKLRLEIVKMLENDDWETKVAKQIVAFDPYDQNQSSGWFDPEWMFGLIEGFNIVIGNPPYVQIKQIPDEDKPYYVRRFRFATGRFNLFYFFLEMTEKLSSKNGISSYIIPDRLLLNTQCVELRNWLLNQQTILEIDSFDESVFDSAVVDSIIIFYKNIKNAGKYITAKANTSVNKIGDDDYIQIPINYFTSSPNSQFDLNYSASKSDLIDKIRKDTVSLGLISDTRDGIIQSKIPDVLFLKKKQNRFCKPLLFGKDINRYTLVYDDNWVNYQPEEMMKIELNRAGGGLRLRTKDIFEREKILTRQTADRIIGTIDSENYYYSNTLHGTAITDNSYDIRFVLALLNSKTLNYYYKATTAEGEKAGWDKQLQILEEVSFTDGKIDVRGKITARGTRKQADYILYYKPNIPIAIIEAKDNNHSVRAGIQQGLDYAQILDIPCVFSSNGDGFLFHDRTATDGNIETEISLDDFPTPERLWEKYKKYKGIATPEAEKIASQDYYFDGTTRKPRYYQQIAVNRTVEAIASGQNRILLVMATGTGKTYTAFQIIHRLWKSGAKKRILFLADRNALIDQTRRGDFKYFKDKMTVVKHREIDKSFEIYLALYQGLSGTDEAANVYKQFSRDFFDLIVIDECHRGSAKDDSSWREILTYFQNATHIGLTATPRETDTASNSEYFGDPVYTYSLRQGIDDGFLAPYRVLRIALNIDAEGWRPEQGKTDKDGNKIEDRIYNRIDFDKNLVIEERTDLVAKKLTEFLKGYDRFAKTIVFCVDINHAERMRTALTRHNSDLVAVNYKYIMQITGDNDEGKRELDNFINPEEKYPVIATTSELMTTGVDVQTCKVIVLDSNINSMTKFKQIIGRGTRINEEYGKMYFTILDFRNASDLFADSEFDGDPIRIKQVAEETDLGGIIDEEETQEEPIIDIETGEEIILDPPTPQSEPPISLEPPRPREKVYVNGVDVSVLISRELYFDQHGRPITTSLKDHTKEIIKKRFTSLDDFLNKWKNSDRKEAIITELIEQGIMVEALYKAVNKQVDLFDLICHITYDQPPLTRKERANNVKKRNYFTKYSEKVRKVLEALLDKYADQGIENIENIQILTVPPISDFGSVTEIIKVFGSREAYDNAIKELENELYKAA</sequence>
<dbReference type="PROSITE" id="PS00092">
    <property type="entry name" value="N6_MTASE"/>
    <property type="match status" value="1"/>
</dbReference>
<dbReference type="PANTHER" id="PTHR47396:SF1">
    <property type="entry name" value="ATP-DEPENDENT HELICASE IRC3-RELATED"/>
    <property type="match status" value="1"/>
</dbReference>
<evidence type="ECO:0000259" key="2">
    <source>
        <dbReference type="PROSITE" id="PS51192"/>
    </source>
</evidence>
<dbReference type="SUPFAM" id="SSF52540">
    <property type="entry name" value="P-loop containing nucleoside triphosphate hydrolases"/>
    <property type="match status" value="3"/>
</dbReference>
<dbReference type="InterPro" id="IPR038718">
    <property type="entry name" value="SNF2-like_sf"/>
</dbReference>
<dbReference type="Gene3D" id="3.90.220.10">
    <property type="entry name" value="Adenine-n6-DNA-methyltransferase Taqi, Chain A, domain 2"/>
    <property type="match status" value="1"/>
</dbReference>
<keyword evidence="1" id="KW-0378">Hydrolase</keyword>
<dbReference type="Gene3D" id="3.40.50.300">
    <property type="entry name" value="P-loop containing nucleotide triphosphate hydrolases"/>
    <property type="match status" value="3"/>
</dbReference>
<accession>A0AAE0VMQ8</accession>
<dbReference type="NCBIfam" id="NF046051">
    <property type="entry name" value="restrict_EcoAI"/>
    <property type="match status" value="1"/>
</dbReference>
<dbReference type="InterPro" id="IPR001650">
    <property type="entry name" value="Helicase_C-like"/>
</dbReference>
<dbReference type="GO" id="GO:0008168">
    <property type="term" value="F:methyltransferase activity"/>
    <property type="evidence" value="ECO:0007669"/>
    <property type="project" value="InterPro"/>
</dbReference>
<dbReference type="InterPro" id="IPR027417">
    <property type="entry name" value="P-loop_NTPase"/>
</dbReference>
<dbReference type="EMBL" id="JAEAOA010001427">
    <property type="protein sequence ID" value="KAK3582390.1"/>
    <property type="molecule type" value="Genomic_DNA"/>
</dbReference>
<dbReference type="Pfam" id="PF13588">
    <property type="entry name" value="HSDR_N_2"/>
    <property type="match status" value="1"/>
</dbReference>
<dbReference type="SUPFAM" id="SSF143422">
    <property type="entry name" value="Transposase IS200-like"/>
    <property type="match status" value="1"/>
</dbReference>
<feature type="domain" description="Helicase C-terminal" evidence="3">
    <location>
        <begin position="685"/>
        <end position="909"/>
    </location>
</feature>
<dbReference type="GO" id="GO:0006313">
    <property type="term" value="P:DNA transposition"/>
    <property type="evidence" value="ECO:0007669"/>
    <property type="project" value="InterPro"/>
</dbReference>
<name>A0AAE0VMQ8_9BIVA</name>
<dbReference type="Pfam" id="PF13091">
    <property type="entry name" value="PLDc_2"/>
    <property type="match status" value="1"/>
</dbReference>
<dbReference type="Pfam" id="PF01797">
    <property type="entry name" value="Y1_Tnp"/>
    <property type="match status" value="1"/>
</dbReference>
<evidence type="ECO:0000313" key="5">
    <source>
        <dbReference type="Proteomes" id="UP001195483"/>
    </source>
</evidence>
<dbReference type="Pfam" id="PF08463">
    <property type="entry name" value="EcoEI_R_C"/>
    <property type="match status" value="1"/>
</dbReference>
<dbReference type="SUPFAM" id="SSF53335">
    <property type="entry name" value="S-adenosyl-L-methionine-dependent methyltransferases"/>
    <property type="match status" value="1"/>
</dbReference>
<dbReference type="GO" id="GO:0004803">
    <property type="term" value="F:transposase activity"/>
    <property type="evidence" value="ECO:0007669"/>
    <property type="project" value="InterPro"/>
</dbReference>
<comment type="caution">
    <text evidence="4">The sequence shown here is derived from an EMBL/GenBank/DDBJ whole genome shotgun (WGS) entry which is preliminary data.</text>
</comment>
<dbReference type="PANTHER" id="PTHR47396">
    <property type="entry name" value="TYPE I RESTRICTION ENZYME ECOKI R PROTEIN"/>
    <property type="match status" value="1"/>
</dbReference>
<dbReference type="InterPro" id="IPR002686">
    <property type="entry name" value="Transposase_17"/>
</dbReference>
<feature type="domain" description="Helicase ATP-binding" evidence="2">
    <location>
        <begin position="2549"/>
        <end position="2709"/>
    </location>
</feature>
<protein>
    <submittedName>
        <fullName evidence="4">Uncharacterized protein</fullName>
    </submittedName>
</protein>
<dbReference type="Proteomes" id="UP001195483">
    <property type="component" value="Unassembled WGS sequence"/>
</dbReference>
<evidence type="ECO:0000256" key="1">
    <source>
        <dbReference type="ARBA" id="ARBA00022801"/>
    </source>
</evidence>
<dbReference type="Pfam" id="PF00271">
    <property type="entry name" value="Helicase_C"/>
    <property type="match status" value="1"/>
</dbReference>
<organism evidence="4 5">
    <name type="scientific">Potamilus streckersoni</name>
    <dbReference type="NCBI Taxonomy" id="2493646"/>
    <lineage>
        <taxon>Eukaryota</taxon>
        <taxon>Metazoa</taxon>
        <taxon>Spiralia</taxon>
        <taxon>Lophotrochozoa</taxon>
        <taxon>Mollusca</taxon>
        <taxon>Bivalvia</taxon>
        <taxon>Autobranchia</taxon>
        <taxon>Heteroconchia</taxon>
        <taxon>Palaeoheterodonta</taxon>
        <taxon>Unionida</taxon>
        <taxon>Unionoidea</taxon>
        <taxon>Unionidae</taxon>
        <taxon>Ambleminae</taxon>
        <taxon>Lampsilini</taxon>
        <taxon>Potamilus</taxon>
    </lineage>
</organism>
<evidence type="ECO:0000313" key="4">
    <source>
        <dbReference type="EMBL" id="KAK3582390.1"/>
    </source>
</evidence>
<keyword evidence="5" id="KW-1185">Reference proteome</keyword>
<dbReference type="Gene3D" id="3.90.1570.30">
    <property type="match status" value="1"/>
</dbReference>
<dbReference type="InterPro" id="IPR029464">
    <property type="entry name" value="HSDR_N"/>
</dbReference>
<feature type="domain" description="Helicase ATP-binding" evidence="2">
    <location>
        <begin position="263"/>
        <end position="422"/>
    </location>
</feature>
<dbReference type="InterPro" id="IPR014001">
    <property type="entry name" value="Helicase_ATP-bd"/>
</dbReference>
<dbReference type="GO" id="GO:0032259">
    <property type="term" value="P:methylation"/>
    <property type="evidence" value="ECO:0007669"/>
    <property type="project" value="InterPro"/>
</dbReference>
<dbReference type="InterPro" id="IPR025931">
    <property type="entry name" value="TaqI_C"/>
</dbReference>
<dbReference type="SMART" id="SM00490">
    <property type="entry name" value="HELICc"/>
    <property type="match status" value="2"/>
</dbReference>
<dbReference type="GO" id="GO:0005829">
    <property type="term" value="C:cytosol"/>
    <property type="evidence" value="ECO:0007669"/>
    <property type="project" value="TreeGrafter"/>
</dbReference>
<dbReference type="InterPro" id="IPR036515">
    <property type="entry name" value="Transposase_17_sf"/>
</dbReference>
<dbReference type="PROSITE" id="PS51194">
    <property type="entry name" value="HELICASE_CTER"/>
    <property type="match status" value="1"/>
</dbReference>
<reference evidence="4" key="2">
    <citation type="journal article" date="2021" name="Genome Biol. Evol.">
        <title>Developing a high-quality reference genome for a parasitic bivalve with doubly uniparental inheritance (Bivalvia: Unionida).</title>
        <authorList>
            <person name="Smith C.H."/>
        </authorList>
    </citation>
    <scope>NUCLEOTIDE SEQUENCE</scope>
    <source>
        <strain evidence="4">CHS0354</strain>
        <tissue evidence="4">Mantle</tissue>
    </source>
</reference>
<dbReference type="Gene3D" id="3.30.870.10">
    <property type="entry name" value="Endonuclease Chain A"/>
    <property type="match status" value="1"/>
</dbReference>
<dbReference type="Pfam" id="PF12950">
    <property type="entry name" value="TaqI_C"/>
    <property type="match status" value="1"/>
</dbReference>
<dbReference type="InterPro" id="IPR002052">
    <property type="entry name" value="DNA_methylase_N6_adenine_CS"/>
</dbReference>
<dbReference type="Pfam" id="PF04851">
    <property type="entry name" value="ResIII"/>
    <property type="match status" value="2"/>
</dbReference>
<dbReference type="InterPro" id="IPR025202">
    <property type="entry name" value="PLD-like_dom"/>
</dbReference>
<dbReference type="GO" id="GO:0016787">
    <property type="term" value="F:hydrolase activity"/>
    <property type="evidence" value="ECO:0007669"/>
    <property type="project" value="UniProtKB-KW"/>
</dbReference>
<gene>
    <name evidence="4" type="ORF">CHS0354_023934</name>
</gene>
<dbReference type="InterPro" id="IPR011639">
    <property type="entry name" value="MethylTrfase_TaqI-like_dom"/>
</dbReference>